<dbReference type="InterPro" id="IPR003959">
    <property type="entry name" value="ATPase_AAA_core"/>
</dbReference>
<dbReference type="GO" id="GO:0006302">
    <property type="term" value="P:double-strand break repair"/>
    <property type="evidence" value="ECO:0007669"/>
    <property type="project" value="InterPro"/>
</dbReference>
<reference evidence="3 4" key="1">
    <citation type="submission" date="2017-06" db="EMBL/GenBank/DDBJ databases">
        <authorList>
            <person name="Kim H.J."/>
            <person name="Triplett B.A."/>
        </authorList>
    </citation>
    <scope>NUCLEOTIDE SEQUENCE [LARGE SCALE GENOMIC DNA]</scope>
    <source>
        <strain evidence="3 4">CGMCC 4.2132</strain>
    </source>
</reference>
<dbReference type="Pfam" id="PF13304">
    <property type="entry name" value="AAA_21"/>
    <property type="match status" value="1"/>
</dbReference>
<evidence type="ECO:0000259" key="1">
    <source>
        <dbReference type="Pfam" id="PF13304"/>
    </source>
</evidence>
<dbReference type="OrthoDB" id="9815944at2"/>
<dbReference type="InterPro" id="IPR038729">
    <property type="entry name" value="Rad50/SbcC_AAA"/>
</dbReference>
<dbReference type="PANTHER" id="PTHR43581:SF2">
    <property type="entry name" value="EXCINUCLEASE ATPASE SUBUNIT"/>
    <property type="match status" value="1"/>
</dbReference>
<dbReference type="RefSeq" id="WP_089212322.1">
    <property type="nucleotide sequence ID" value="NZ_FZOD01000064.1"/>
</dbReference>
<keyword evidence="3" id="KW-0547">Nucleotide-binding</keyword>
<dbReference type="InterPro" id="IPR051396">
    <property type="entry name" value="Bact_Antivir_Def_Nuclease"/>
</dbReference>
<gene>
    <name evidence="3" type="ORF">SAMN05216276_10643</name>
</gene>
<protein>
    <submittedName>
        <fullName evidence="3">Predicted ATP-binding protein involved in virulence</fullName>
    </submittedName>
</protein>
<evidence type="ECO:0000313" key="3">
    <source>
        <dbReference type="EMBL" id="SNT56358.1"/>
    </source>
</evidence>
<dbReference type="Pfam" id="PF13476">
    <property type="entry name" value="AAA_23"/>
    <property type="match status" value="1"/>
</dbReference>
<dbReference type="GO" id="GO:0005524">
    <property type="term" value="F:ATP binding"/>
    <property type="evidence" value="ECO:0007669"/>
    <property type="project" value="UniProtKB-KW"/>
</dbReference>
<keyword evidence="4" id="KW-1185">Reference proteome</keyword>
<dbReference type="GO" id="GO:0016887">
    <property type="term" value="F:ATP hydrolysis activity"/>
    <property type="evidence" value="ECO:0007669"/>
    <property type="project" value="InterPro"/>
</dbReference>
<sequence length="432" mass="47736">MYVANLKISGVRGFSGPREVDLDFARPDDTYAGWTVLAGRNGTGKTTLLQAIGLAMAGSWLMPGADVEAWADSPPDDQARAVSVTVLPEGPFDELDLFTNQRESLTMTTRWGPDGGVRWEDDNQASGPVGGHANRGWLCIGYGPFRRLSGGPSNRRNHPRRGRYDIGMSTLFDEDAALTEGVSWLVEQHLLRLEEKPGAEVLLENVLTLLADGLLPDDHQICRVDSDGLWVRRRDEEFPLRRMSDGYRAVTALVLDIVRQMHLAYGNLRLDHGDVPALLYPGVVLIDEVDAHLHVSWQQKIGDWLKTHFPMIQFIVTTHSPYICQSASPGGLIRLPGPDEQDSPGVVSEDLYRRIVYGSGDDAVMTELFGVESPYSPRADELREDLGDLEIKVLDGTATPAEINDYKQLSRELTSSPTARVREISQTFGSDS</sequence>
<feature type="domain" description="ATPase AAA-type core" evidence="1">
    <location>
        <begin position="228"/>
        <end position="323"/>
    </location>
</feature>
<dbReference type="PANTHER" id="PTHR43581">
    <property type="entry name" value="ATP/GTP PHOSPHATASE"/>
    <property type="match status" value="1"/>
</dbReference>
<feature type="domain" description="Rad50/SbcC-type AAA" evidence="2">
    <location>
        <begin position="6"/>
        <end position="58"/>
    </location>
</feature>
<dbReference type="EMBL" id="FZOD01000064">
    <property type="protein sequence ID" value="SNT56358.1"/>
    <property type="molecule type" value="Genomic_DNA"/>
</dbReference>
<proteinExistence type="predicted"/>
<evidence type="ECO:0000313" key="4">
    <source>
        <dbReference type="Proteomes" id="UP000198282"/>
    </source>
</evidence>
<dbReference type="Gene3D" id="3.40.50.300">
    <property type="entry name" value="P-loop containing nucleotide triphosphate hydrolases"/>
    <property type="match status" value="2"/>
</dbReference>
<dbReference type="InterPro" id="IPR027417">
    <property type="entry name" value="P-loop_NTPase"/>
</dbReference>
<keyword evidence="3" id="KW-0067">ATP-binding</keyword>
<dbReference type="SUPFAM" id="SSF52540">
    <property type="entry name" value="P-loop containing nucleoside triphosphate hydrolases"/>
    <property type="match status" value="1"/>
</dbReference>
<organism evidence="3 4">
    <name type="scientific">Streptosporangium subroseum</name>
    <dbReference type="NCBI Taxonomy" id="106412"/>
    <lineage>
        <taxon>Bacteria</taxon>
        <taxon>Bacillati</taxon>
        <taxon>Actinomycetota</taxon>
        <taxon>Actinomycetes</taxon>
        <taxon>Streptosporangiales</taxon>
        <taxon>Streptosporangiaceae</taxon>
        <taxon>Streptosporangium</taxon>
    </lineage>
</organism>
<evidence type="ECO:0000259" key="2">
    <source>
        <dbReference type="Pfam" id="PF13476"/>
    </source>
</evidence>
<accession>A0A239NPP8</accession>
<dbReference type="AlphaFoldDB" id="A0A239NPP8"/>
<dbReference type="Proteomes" id="UP000198282">
    <property type="component" value="Unassembled WGS sequence"/>
</dbReference>
<name>A0A239NPP8_9ACTN</name>